<dbReference type="SUPFAM" id="SSF54001">
    <property type="entry name" value="Cysteine proteinases"/>
    <property type="match status" value="1"/>
</dbReference>
<dbReference type="PANTHER" id="PTHR12411">
    <property type="entry name" value="CYSTEINE PROTEASE FAMILY C1-RELATED"/>
    <property type="match status" value="1"/>
</dbReference>
<reference evidence="3 4" key="1">
    <citation type="submission" date="2017-09" db="EMBL/GenBank/DDBJ databases">
        <title>Large-scale bioinformatics analysis of Bacillus genomes uncovers conserved roles of natural products in bacterial physiology.</title>
        <authorList>
            <consortium name="Agbiome Team Llc"/>
            <person name="Bleich R.M."/>
            <person name="Grubbs K.J."/>
            <person name="Santa Maria K.C."/>
            <person name="Allen S.E."/>
            <person name="Farag S."/>
            <person name="Shank E.A."/>
            <person name="Bowers A."/>
        </authorList>
    </citation>
    <scope>NUCLEOTIDE SEQUENCE [LARGE SCALE GENOMIC DNA]</scope>
    <source>
        <strain evidence="3 4">AFS094862</strain>
    </source>
</reference>
<sequence>MSEIKGLGFIPSPEDRRDILMSAFLPVFSVPRKFDYTEQMTSVKDQGTEGTCVGFACAVGVKEYQEKKEYTKKIDLSPRFLYQKCKEKDGIPDQEGTYIRIALKVLKEIGVCEEDYWPYIARNPGSPKPGSEENANRYKIKAYARLDSLDIIKRSLIVNGPCVAGVPIYANWMTQEVYSTGKVPAPGNSRLVGGHAICIVGFDDDTQLFKFKNSWNTDWGDNGYGYLPYHYMELDRSEIWSATDLIEDPESLIKAKEKVLQRLEINYNGETKDFKDSNQTIKLTMTIKRRRSILKIVINSLK</sequence>
<proteinExistence type="inferred from homology"/>
<evidence type="ECO:0000259" key="2">
    <source>
        <dbReference type="SMART" id="SM00645"/>
    </source>
</evidence>
<dbReference type="EMBL" id="NVOI01000009">
    <property type="protein sequence ID" value="PGG94793.1"/>
    <property type="molecule type" value="Genomic_DNA"/>
</dbReference>
<dbReference type="GO" id="GO:0006508">
    <property type="term" value="P:proteolysis"/>
    <property type="evidence" value="ECO:0007669"/>
    <property type="project" value="InterPro"/>
</dbReference>
<dbReference type="Pfam" id="PF00112">
    <property type="entry name" value="Peptidase_C1"/>
    <property type="match status" value="1"/>
</dbReference>
<organism evidence="3 4">
    <name type="scientific">Bacillus toyonensis</name>
    <dbReference type="NCBI Taxonomy" id="155322"/>
    <lineage>
        <taxon>Bacteria</taxon>
        <taxon>Bacillati</taxon>
        <taxon>Bacillota</taxon>
        <taxon>Bacilli</taxon>
        <taxon>Bacillales</taxon>
        <taxon>Bacillaceae</taxon>
        <taxon>Bacillus</taxon>
        <taxon>Bacillus cereus group</taxon>
    </lineage>
</organism>
<dbReference type="InterPro" id="IPR038765">
    <property type="entry name" value="Papain-like_cys_pep_sf"/>
</dbReference>
<gene>
    <name evidence="3" type="ORF">CON73_00520</name>
</gene>
<evidence type="ECO:0000313" key="4">
    <source>
        <dbReference type="Proteomes" id="UP000225320"/>
    </source>
</evidence>
<dbReference type="CDD" id="cd02619">
    <property type="entry name" value="Peptidase_C1"/>
    <property type="match status" value="1"/>
</dbReference>
<protein>
    <recommendedName>
        <fullName evidence="2">Peptidase C1A papain C-terminal domain-containing protein</fullName>
    </recommendedName>
</protein>
<feature type="domain" description="Peptidase C1A papain C-terminal" evidence="2">
    <location>
        <begin position="30"/>
        <end position="243"/>
    </location>
</feature>
<accession>A0A2B5CQE3</accession>
<dbReference type="InterPro" id="IPR000668">
    <property type="entry name" value="Peptidase_C1A_C"/>
</dbReference>
<dbReference type="Proteomes" id="UP000225320">
    <property type="component" value="Unassembled WGS sequence"/>
</dbReference>
<dbReference type="InterPro" id="IPR025660">
    <property type="entry name" value="Pept_his_AS"/>
</dbReference>
<dbReference type="Gene3D" id="3.90.70.10">
    <property type="entry name" value="Cysteine proteinases"/>
    <property type="match status" value="1"/>
</dbReference>
<comment type="similarity">
    <text evidence="1">Belongs to the peptidase C1 family.</text>
</comment>
<dbReference type="SMART" id="SM00645">
    <property type="entry name" value="Pept_C1"/>
    <property type="match status" value="1"/>
</dbReference>
<evidence type="ECO:0000256" key="1">
    <source>
        <dbReference type="ARBA" id="ARBA00008455"/>
    </source>
</evidence>
<evidence type="ECO:0000313" key="3">
    <source>
        <dbReference type="EMBL" id="PGG94793.1"/>
    </source>
</evidence>
<dbReference type="RefSeq" id="WP_098087700.1">
    <property type="nucleotide sequence ID" value="NZ_NUCP01000034.1"/>
</dbReference>
<dbReference type="AlphaFoldDB" id="A0A2B5CQE3"/>
<dbReference type="GO" id="GO:0008234">
    <property type="term" value="F:cysteine-type peptidase activity"/>
    <property type="evidence" value="ECO:0007669"/>
    <property type="project" value="InterPro"/>
</dbReference>
<dbReference type="InterPro" id="IPR013128">
    <property type="entry name" value="Peptidase_C1A"/>
</dbReference>
<name>A0A2B5CQE3_9BACI</name>
<dbReference type="PROSITE" id="PS00639">
    <property type="entry name" value="THIOL_PROTEASE_HIS"/>
    <property type="match status" value="1"/>
</dbReference>
<comment type="caution">
    <text evidence="3">The sequence shown here is derived from an EMBL/GenBank/DDBJ whole genome shotgun (WGS) entry which is preliminary data.</text>
</comment>